<protein>
    <recommendedName>
        <fullName evidence="5">Carrier domain-containing protein</fullName>
    </recommendedName>
</protein>
<dbReference type="SUPFAM" id="SSF51161">
    <property type="entry name" value="Trimeric LpxA-like enzymes"/>
    <property type="match status" value="2"/>
</dbReference>
<dbReference type="PANTHER" id="PTHR13061">
    <property type="entry name" value="DYNACTIN SUBUNIT P25"/>
    <property type="match status" value="1"/>
</dbReference>
<dbReference type="Pfam" id="PF00550">
    <property type="entry name" value="PP-binding"/>
    <property type="match status" value="1"/>
</dbReference>
<proteinExistence type="predicted"/>
<dbReference type="InterPro" id="IPR012728">
    <property type="entry name" value="Pls/PosA_C"/>
</dbReference>
<dbReference type="Gene3D" id="2.160.10.10">
    <property type="entry name" value="Hexapeptide repeat proteins"/>
    <property type="match status" value="2"/>
</dbReference>
<keyword evidence="7" id="KW-1185">Reference proteome</keyword>
<dbReference type="InterPro" id="IPR036736">
    <property type="entry name" value="ACP-like_sf"/>
</dbReference>
<feature type="domain" description="Carrier" evidence="5">
    <location>
        <begin position="23"/>
        <end position="100"/>
    </location>
</feature>
<evidence type="ECO:0000313" key="6">
    <source>
        <dbReference type="EMBL" id="GLY65518.1"/>
    </source>
</evidence>
<dbReference type="InterPro" id="IPR050484">
    <property type="entry name" value="Transf_Hexapept/Carb_Anhydrase"/>
</dbReference>
<dbReference type="InterPro" id="IPR011004">
    <property type="entry name" value="Trimer_LpxA-like_sf"/>
</dbReference>
<feature type="transmembrane region" description="Helical" evidence="4">
    <location>
        <begin position="631"/>
        <end position="655"/>
    </location>
</feature>
<evidence type="ECO:0000313" key="7">
    <source>
        <dbReference type="Proteomes" id="UP001165136"/>
    </source>
</evidence>
<evidence type="ECO:0000256" key="1">
    <source>
        <dbReference type="ARBA" id="ARBA00022450"/>
    </source>
</evidence>
<keyword evidence="4" id="KW-1133">Transmembrane helix</keyword>
<dbReference type="Gene3D" id="1.10.1200.10">
    <property type="entry name" value="ACP-like"/>
    <property type="match status" value="1"/>
</dbReference>
<dbReference type="SMART" id="SM00823">
    <property type="entry name" value="PKS_PP"/>
    <property type="match status" value="1"/>
</dbReference>
<feature type="region of interest" description="Disordered" evidence="3">
    <location>
        <begin position="1"/>
        <end position="20"/>
    </location>
</feature>
<accession>A0A9W6QZK2</accession>
<dbReference type="SUPFAM" id="SSF47336">
    <property type="entry name" value="ACP-like"/>
    <property type="match status" value="1"/>
</dbReference>
<dbReference type="AlphaFoldDB" id="A0A9W6QZK2"/>
<feature type="transmembrane region" description="Helical" evidence="4">
    <location>
        <begin position="370"/>
        <end position="392"/>
    </location>
</feature>
<dbReference type="Proteomes" id="UP001165136">
    <property type="component" value="Unassembled WGS sequence"/>
</dbReference>
<feature type="transmembrane region" description="Helical" evidence="4">
    <location>
        <begin position="661"/>
        <end position="684"/>
    </location>
</feature>
<organism evidence="6 7">
    <name type="scientific">Amycolatopsis taiwanensis</name>
    <dbReference type="NCBI Taxonomy" id="342230"/>
    <lineage>
        <taxon>Bacteria</taxon>
        <taxon>Bacillati</taxon>
        <taxon>Actinomycetota</taxon>
        <taxon>Actinomycetes</taxon>
        <taxon>Pseudonocardiales</taxon>
        <taxon>Pseudonocardiaceae</taxon>
        <taxon>Amycolatopsis</taxon>
    </lineage>
</organism>
<name>A0A9W6QZK2_9PSEU</name>
<keyword evidence="4" id="KW-0472">Membrane</keyword>
<keyword evidence="4" id="KW-0812">Transmembrane</keyword>
<evidence type="ECO:0000256" key="4">
    <source>
        <dbReference type="SAM" id="Phobius"/>
    </source>
</evidence>
<dbReference type="GO" id="GO:0031177">
    <property type="term" value="F:phosphopantetheine binding"/>
    <property type="evidence" value="ECO:0007669"/>
    <property type="project" value="InterPro"/>
</dbReference>
<comment type="caution">
    <text evidence="6">The sequence shown here is derived from an EMBL/GenBank/DDBJ whole genome shotgun (WGS) entry which is preliminary data.</text>
</comment>
<evidence type="ECO:0000256" key="3">
    <source>
        <dbReference type="SAM" id="MobiDB-lite"/>
    </source>
</evidence>
<feature type="transmembrane region" description="Helical" evidence="4">
    <location>
        <begin position="418"/>
        <end position="440"/>
    </location>
</feature>
<gene>
    <name evidence="6" type="ORF">Atai01_21370</name>
</gene>
<dbReference type="InterPro" id="IPR020806">
    <property type="entry name" value="PKS_PP-bd"/>
</dbReference>
<dbReference type="NCBIfam" id="TIGR02353">
    <property type="entry name" value="NRPS_term_dom"/>
    <property type="match status" value="1"/>
</dbReference>
<evidence type="ECO:0000259" key="5">
    <source>
        <dbReference type="PROSITE" id="PS50075"/>
    </source>
</evidence>
<keyword evidence="1" id="KW-0596">Phosphopantetheine</keyword>
<sequence>MGETVDVVPSGPGRTSNQGKYRKYTIGTEQALAEVLADIVGVDPVPVDSHFFEDLGADSMLMARFCARVRKRTDLPSVSMKDIYRHPTVKSLATALGNGGPAAVEAPVATAAQPPKPVSAAQHVLCGTLQFLTFAAYAYLAALVTSHGYDWVARGNGPLGIYVRAVEFSAVGVAALCIIPILVKWILIGRWKPRRFRVWSMTYVRFWIVKMMIRANPLLLLVGGRSRTSTTSPLFNLYLRALGAKIGRGVAIYSRNVPVATDLITLADGATVRKDVFYNGYRARAGMIEIGSVTVGRNVHVGEMSVLDIDTEIGDGAELDHASCLHTGQSVPAGERWQGSPAQRIDEPHRAVPPVPCGAVRRTVFGLGQLLNVLFIYVPIVVGGVALMLALAPQLNGVVATTDGPPEPFTSWNFYRDALLMSFALLFGAALLGFIFMITIPRLLNLFIKPGKVYRLYGFHHWAHRTIARMTNVRFFITMLGDTCFIVHFLRSLGYKMKPVEQTGSNFGFDIRHENPFLTRVGTGTMVADGLSIMNAEFSSTSFRVSKVTIGDHNFLGNLIAYPPESRARDNCLLATKVTVPIDGKSYENIGILGAPSFEIPRSVARDSRFDHLKQEDELRRRLAIKVRYDLSTMGLFLLGRWFYVFLGTLIGWFAAAFYDALGAGAIAVGTILTLIVSFLYLILLERAAAGFRPLRPQYCSIYDKYFWFHERYWKLSFMPKFLDGTPFKIWAWRLLGARIGKRCFDDGADLVEKTMITIGDDCTLNYQARLQCHSQEDGTFKSDRITLGSGCTIGNHALIHYGGTLSDGAELGPDAFLMKGEEVPAGAFWAGNPARPVHIRQSHREPEGALDGHAG</sequence>
<dbReference type="RefSeq" id="WP_052371380.1">
    <property type="nucleotide sequence ID" value="NZ_BSTI01000004.1"/>
</dbReference>
<feature type="transmembrane region" description="Helical" evidence="4">
    <location>
        <begin position="165"/>
        <end position="187"/>
    </location>
</feature>
<dbReference type="PROSITE" id="PS50075">
    <property type="entry name" value="CARRIER"/>
    <property type="match status" value="1"/>
</dbReference>
<dbReference type="EMBL" id="BSTI01000004">
    <property type="protein sequence ID" value="GLY65518.1"/>
    <property type="molecule type" value="Genomic_DNA"/>
</dbReference>
<keyword evidence="2" id="KW-0597">Phosphoprotein</keyword>
<dbReference type="PANTHER" id="PTHR13061:SF29">
    <property type="entry name" value="GAMMA CARBONIC ANHYDRASE-LIKE 1, MITOCHONDRIAL-RELATED"/>
    <property type="match status" value="1"/>
</dbReference>
<dbReference type="InterPro" id="IPR009081">
    <property type="entry name" value="PP-bd_ACP"/>
</dbReference>
<evidence type="ECO:0000256" key="2">
    <source>
        <dbReference type="ARBA" id="ARBA00022553"/>
    </source>
</evidence>
<reference evidence="6" key="1">
    <citation type="submission" date="2023-03" db="EMBL/GenBank/DDBJ databases">
        <title>Amycolatopsis taiwanensis NBRC 103393.</title>
        <authorList>
            <person name="Ichikawa N."/>
            <person name="Sato H."/>
            <person name="Tonouchi N."/>
        </authorList>
    </citation>
    <scope>NUCLEOTIDE SEQUENCE</scope>
    <source>
        <strain evidence="6">NBRC 103393</strain>
    </source>
</reference>
<feature type="transmembrane region" description="Helical" evidence="4">
    <location>
        <begin position="124"/>
        <end position="145"/>
    </location>
</feature>